<evidence type="ECO:0000256" key="3">
    <source>
        <dbReference type="SAM" id="MobiDB-lite"/>
    </source>
</evidence>
<evidence type="ECO:0000313" key="5">
    <source>
        <dbReference type="EMBL" id="KAF4341312.1"/>
    </source>
</evidence>
<dbReference type="EMBL" id="PVQB02000198">
    <property type="protein sequence ID" value="KAF4341312.1"/>
    <property type="molecule type" value="Genomic_DNA"/>
</dbReference>
<dbReference type="Gene3D" id="3.40.630.30">
    <property type="match status" value="1"/>
</dbReference>
<keyword evidence="6" id="KW-1185">Reference proteome</keyword>
<reference evidence="5" key="2">
    <citation type="submission" date="2020-02" db="EMBL/GenBank/DDBJ databases">
        <title>Identification and distribution of gene clusters putatively required for synthesis of sphingolipid metabolism inhibitors in phylogenetically diverse species of the filamentous fungus Fusarium.</title>
        <authorList>
            <person name="Kim H.-S."/>
            <person name="Busman M."/>
            <person name="Brown D.W."/>
            <person name="Divon H."/>
            <person name="Uhlig S."/>
            <person name="Proctor R.H."/>
        </authorList>
    </citation>
    <scope>NUCLEOTIDE SEQUENCE</scope>
    <source>
        <strain evidence="5">NRRL 25174</strain>
    </source>
</reference>
<dbReference type="PANTHER" id="PTHR31001">
    <property type="entry name" value="UNCHARACTERIZED TRANSCRIPTIONAL REGULATORY PROTEIN"/>
    <property type="match status" value="1"/>
</dbReference>
<feature type="domain" description="Xylanolytic transcriptional activator regulatory" evidence="4">
    <location>
        <begin position="468"/>
        <end position="541"/>
    </location>
</feature>
<reference evidence="5" key="1">
    <citation type="journal article" date="2017" name="Mycologia">
        <title>Fusarium algeriense, sp. nov., a novel toxigenic crown rot pathogen of durum wheat from Algeria is nested in the Fusarium burgessii species complex.</title>
        <authorList>
            <person name="Laraba I."/>
            <person name="Keddad A."/>
            <person name="Boureghda H."/>
            <person name="Abdallah N."/>
            <person name="Vaughan M.M."/>
            <person name="Proctor R.H."/>
            <person name="Busman M."/>
            <person name="O'Donnell K."/>
        </authorList>
    </citation>
    <scope>NUCLEOTIDE SEQUENCE</scope>
    <source>
        <strain evidence="5">NRRL 25174</strain>
    </source>
</reference>
<dbReference type="CDD" id="cd12148">
    <property type="entry name" value="fungal_TF_MHR"/>
    <property type="match status" value="1"/>
</dbReference>
<dbReference type="Pfam" id="PF13302">
    <property type="entry name" value="Acetyltransf_3"/>
    <property type="match status" value="1"/>
</dbReference>
<dbReference type="PANTHER" id="PTHR31001:SF84">
    <property type="entry name" value="FUNGAL SPECIFIC TRANSCRIPTION FACTOR"/>
    <property type="match status" value="1"/>
</dbReference>
<dbReference type="Pfam" id="PF04082">
    <property type="entry name" value="Fungal_trans"/>
    <property type="match status" value="1"/>
</dbReference>
<dbReference type="InterPro" id="IPR007219">
    <property type="entry name" value="XnlR_reg_dom"/>
</dbReference>
<dbReference type="SUPFAM" id="SSF55729">
    <property type="entry name" value="Acyl-CoA N-acyltransferases (Nat)"/>
    <property type="match status" value="1"/>
</dbReference>
<keyword evidence="2" id="KW-0539">Nucleus</keyword>
<feature type="region of interest" description="Disordered" evidence="3">
    <location>
        <begin position="255"/>
        <end position="293"/>
    </location>
</feature>
<dbReference type="GO" id="GO:0016747">
    <property type="term" value="F:acyltransferase activity, transferring groups other than amino-acyl groups"/>
    <property type="evidence" value="ECO:0007669"/>
    <property type="project" value="InterPro"/>
</dbReference>
<dbReference type="GO" id="GO:0006351">
    <property type="term" value="P:DNA-templated transcription"/>
    <property type="evidence" value="ECO:0007669"/>
    <property type="project" value="InterPro"/>
</dbReference>
<evidence type="ECO:0000256" key="2">
    <source>
        <dbReference type="ARBA" id="ARBA00023242"/>
    </source>
</evidence>
<dbReference type="InterPro" id="IPR016181">
    <property type="entry name" value="Acyl_CoA_acyltransferase"/>
</dbReference>
<dbReference type="InterPro" id="IPR000182">
    <property type="entry name" value="GNAT_dom"/>
</dbReference>
<dbReference type="GO" id="GO:0005634">
    <property type="term" value="C:nucleus"/>
    <property type="evidence" value="ECO:0007669"/>
    <property type="project" value="UniProtKB-SubCell"/>
</dbReference>
<feature type="compositionally biased region" description="Acidic residues" evidence="3">
    <location>
        <begin position="276"/>
        <end position="292"/>
    </location>
</feature>
<dbReference type="GO" id="GO:0008270">
    <property type="term" value="F:zinc ion binding"/>
    <property type="evidence" value="ECO:0007669"/>
    <property type="project" value="InterPro"/>
</dbReference>
<accession>A0A9P5AMA6</accession>
<proteinExistence type="predicted"/>
<comment type="subcellular location">
    <subcellularLocation>
        <location evidence="1">Nucleus</location>
    </subcellularLocation>
</comment>
<dbReference type="InterPro" id="IPR050613">
    <property type="entry name" value="Sec_Metabolite_Reg"/>
</dbReference>
<evidence type="ECO:0000256" key="1">
    <source>
        <dbReference type="ARBA" id="ARBA00004123"/>
    </source>
</evidence>
<name>A0A9P5AMA6_9HYPO</name>
<evidence type="ECO:0000313" key="6">
    <source>
        <dbReference type="Proteomes" id="UP000730481"/>
    </source>
</evidence>
<gene>
    <name evidence="5" type="ORF">FBEOM_4785</name>
</gene>
<sequence length="933" mass="105622">MSEQPVGPITPSGTASAPSRVPLDGRYTSLIPLEPPHADPSWKHLGGEENGHLWTYMFGGPYLTEQQWRDAVEGFSKTEDPLFFTVLSGPRDDPKSEPVGQMSYLNIVPSHRRIEIGSVILGAQLKRTRAATEAFYMIIKHAFEDLGYLRVEWKANHLNKPSLAAAERLGFVFEGIFRKHMILKGRRRDTAWFSITDEEWPVVKKAFEAWLSENPVEFAAALFQLDCHCNREWPCNHCQKRKVADKCRFIQANTASSPSDGLTPGSDKKRSRSREDDGEPESSEPDEDEDDVGLGAMGYAAGPLFESLTIDAKKDKKPLGELTWVHPSTCPQLKHAIDVLPPRPQMDALVQSFFNNMNYHYYIIYPPIFLQEYQQWWERRSRNQSLSLQWTILLVMVCACATQHLDVDIKPIVEVELSEPAEKLTVEYHKAATELGRVIPVGHCHLLNIQWMLHSIYWYKSEAKFVEAWHVIGAAVREAHELGLHRTAIAEGLSEFEREMRRRVWCILDCWDWQFASGLGRPTIIDHSDINVEPPSLTLEDLSPSPLLHMKLQSELVTQLAQRWGAPKNITSASDIQEYKSMLEDWIQRFPAVYDVNNPDTSKDYKFPWIVYHRFYIHTMAYLMILNPMRAFMAQVYTKNSPADLLAVRSDAVFYSLKNLDTTSRWADHASHRDARFHFIIFSLFDTAAVLSTAIIKDQDDTIPKKDEIVEAVDNAIKLLKRLKALSKTAKTSHDILVKMVNKMPRRSAPLRESVNRKKQRMAPVSPAAPLNDATHDVVIKPEYQPEQVSQESSPSHYASSEGAPTGSTPRSTHSSHENHESAGFATSNQMPIEGYAKPQVAYNMGIVPGQMPPQQVPSPSAGIDGIVQGDLYAMPHVDHTVAGMVPPTYVDYHPQDLNVDYGLSTITDVDLGDFSQLWDWRSLNLDFIQSST</sequence>
<organism evidence="5 6">
    <name type="scientific">Fusarium beomiforme</name>
    <dbReference type="NCBI Taxonomy" id="44412"/>
    <lineage>
        <taxon>Eukaryota</taxon>
        <taxon>Fungi</taxon>
        <taxon>Dikarya</taxon>
        <taxon>Ascomycota</taxon>
        <taxon>Pezizomycotina</taxon>
        <taxon>Sordariomycetes</taxon>
        <taxon>Hypocreomycetidae</taxon>
        <taxon>Hypocreales</taxon>
        <taxon>Nectriaceae</taxon>
        <taxon>Fusarium</taxon>
        <taxon>Fusarium burgessii species complex</taxon>
    </lineage>
</organism>
<dbReference type="OrthoDB" id="5344325at2759"/>
<dbReference type="GO" id="GO:0003677">
    <property type="term" value="F:DNA binding"/>
    <property type="evidence" value="ECO:0007669"/>
    <property type="project" value="InterPro"/>
</dbReference>
<feature type="region of interest" description="Disordered" evidence="3">
    <location>
        <begin position="1"/>
        <end position="21"/>
    </location>
</feature>
<protein>
    <submittedName>
        <fullName evidence="5">Transcriptional regulatory</fullName>
    </submittedName>
</protein>
<comment type="caution">
    <text evidence="5">The sequence shown here is derived from an EMBL/GenBank/DDBJ whole genome shotgun (WGS) entry which is preliminary data.</text>
</comment>
<evidence type="ECO:0000259" key="4">
    <source>
        <dbReference type="SMART" id="SM00906"/>
    </source>
</evidence>
<feature type="compositionally biased region" description="Low complexity" evidence="3">
    <location>
        <begin position="782"/>
        <end position="796"/>
    </location>
</feature>
<dbReference type="SMART" id="SM00906">
    <property type="entry name" value="Fungal_trans"/>
    <property type="match status" value="1"/>
</dbReference>
<feature type="region of interest" description="Disordered" evidence="3">
    <location>
        <begin position="741"/>
        <end position="830"/>
    </location>
</feature>
<dbReference type="Proteomes" id="UP000730481">
    <property type="component" value="Unassembled WGS sequence"/>
</dbReference>
<dbReference type="AlphaFoldDB" id="A0A9P5AMA6"/>